<evidence type="ECO:0000313" key="3">
    <source>
        <dbReference type="Proteomes" id="UP000271974"/>
    </source>
</evidence>
<feature type="compositionally biased region" description="Basic and acidic residues" evidence="1">
    <location>
        <begin position="1694"/>
        <end position="1703"/>
    </location>
</feature>
<feature type="compositionally biased region" description="Basic and acidic residues" evidence="1">
    <location>
        <begin position="1784"/>
        <end position="1793"/>
    </location>
</feature>
<feature type="compositionally biased region" description="Basic and acidic residues" evidence="1">
    <location>
        <begin position="1349"/>
        <end position="1364"/>
    </location>
</feature>
<feature type="compositionally biased region" description="Basic and acidic residues" evidence="1">
    <location>
        <begin position="72"/>
        <end position="101"/>
    </location>
</feature>
<feature type="compositionally biased region" description="Basic and acidic residues" evidence="1">
    <location>
        <begin position="1874"/>
        <end position="1883"/>
    </location>
</feature>
<feature type="compositionally biased region" description="Basic and acidic residues" evidence="1">
    <location>
        <begin position="1748"/>
        <end position="1757"/>
    </location>
</feature>
<feature type="compositionally biased region" description="Basic and acidic residues" evidence="1">
    <location>
        <begin position="970"/>
        <end position="982"/>
    </location>
</feature>
<organism evidence="2 3">
    <name type="scientific">Elysia chlorotica</name>
    <name type="common">Eastern emerald elysia</name>
    <name type="synonym">Sea slug</name>
    <dbReference type="NCBI Taxonomy" id="188477"/>
    <lineage>
        <taxon>Eukaryota</taxon>
        <taxon>Metazoa</taxon>
        <taxon>Spiralia</taxon>
        <taxon>Lophotrochozoa</taxon>
        <taxon>Mollusca</taxon>
        <taxon>Gastropoda</taxon>
        <taxon>Heterobranchia</taxon>
        <taxon>Euthyneura</taxon>
        <taxon>Panpulmonata</taxon>
        <taxon>Sacoglossa</taxon>
        <taxon>Placobranchoidea</taxon>
        <taxon>Plakobranchidae</taxon>
        <taxon>Elysia</taxon>
    </lineage>
</organism>
<feature type="compositionally biased region" description="Basic and acidic residues" evidence="1">
    <location>
        <begin position="1622"/>
        <end position="1631"/>
    </location>
</feature>
<feature type="compositionally biased region" description="Basic and acidic residues" evidence="1">
    <location>
        <begin position="1658"/>
        <end position="1667"/>
    </location>
</feature>
<feature type="compositionally biased region" description="Basic and acidic residues" evidence="1">
    <location>
        <begin position="1766"/>
        <end position="1775"/>
    </location>
</feature>
<keyword evidence="3" id="KW-1185">Reference proteome</keyword>
<feature type="compositionally biased region" description="Basic and acidic residues" evidence="1">
    <location>
        <begin position="787"/>
        <end position="797"/>
    </location>
</feature>
<feature type="compositionally biased region" description="Basic and acidic residues" evidence="1">
    <location>
        <begin position="1928"/>
        <end position="1937"/>
    </location>
</feature>
<protein>
    <submittedName>
        <fullName evidence="2">Uncharacterized protein</fullName>
    </submittedName>
</protein>
<feature type="compositionally biased region" description="Basic and acidic residues" evidence="1">
    <location>
        <begin position="1212"/>
        <end position="1229"/>
    </location>
</feature>
<feature type="non-terminal residue" evidence="2">
    <location>
        <position position="2052"/>
    </location>
</feature>
<dbReference type="OrthoDB" id="6288156at2759"/>
<feature type="compositionally biased region" description="Basic and acidic residues" evidence="1">
    <location>
        <begin position="518"/>
        <end position="535"/>
    </location>
</feature>
<feature type="compositionally biased region" description="Basic and acidic residues" evidence="1">
    <location>
        <begin position="720"/>
        <end position="740"/>
    </location>
</feature>
<feature type="compositionally biased region" description="Basic and acidic residues" evidence="1">
    <location>
        <begin position="1946"/>
        <end position="1955"/>
    </location>
</feature>
<feature type="compositionally biased region" description="Basic and acidic residues" evidence="1">
    <location>
        <begin position="1802"/>
        <end position="1811"/>
    </location>
</feature>
<feature type="compositionally biased region" description="Basic and acidic residues" evidence="1">
    <location>
        <begin position="1838"/>
        <end position="1847"/>
    </location>
</feature>
<feature type="compositionally biased region" description="Basic and acidic residues" evidence="1">
    <location>
        <begin position="645"/>
        <end position="662"/>
    </location>
</feature>
<feature type="compositionally biased region" description="Basic and acidic residues" evidence="1">
    <location>
        <begin position="1982"/>
        <end position="1991"/>
    </location>
</feature>
<feature type="compositionally biased region" description="Basic and acidic residues" evidence="1">
    <location>
        <begin position="1"/>
        <end position="14"/>
    </location>
</feature>
<feature type="compositionally biased region" description="Basic and acidic residues" evidence="1">
    <location>
        <begin position="1676"/>
        <end position="1685"/>
    </location>
</feature>
<accession>A0A433T5E4</accession>
<feature type="compositionally biased region" description="Basic and acidic residues" evidence="1">
    <location>
        <begin position="1078"/>
        <end position="1090"/>
    </location>
</feature>
<feature type="compositionally biased region" description="Basic and acidic residues" evidence="1">
    <location>
        <begin position="1460"/>
        <end position="1469"/>
    </location>
</feature>
<feature type="region of interest" description="Disordered" evidence="1">
    <location>
        <begin position="592"/>
        <end position="1164"/>
    </location>
</feature>
<feature type="compositionally biased region" description="Basic and acidic residues" evidence="1">
    <location>
        <begin position="898"/>
        <end position="910"/>
    </location>
</feature>
<feature type="compositionally biased region" description="Basic and acidic residues" evidence="1">
    <location>
        <begin position="1586"/>
        <end position="1595"/>
    </location>
</feature>
<sequence length="2052" mass="226980">ELYMNVERREERFDPQGYLRTTPKMKTMDLMYQMLDKAEYDGKSKYSPREGQCHSPRSKSSVEHKGKKSRKDQKQHPKDKPPDEDGKERQRYRKHMEAKSSKRERHKTIRPRLVDNSRRVVPKKEADRITLTVNKIFKEQDLDRLHVIHRYRPHSPDVAALTENGKVLGYTRHVGSALHGDHYVDFYLKEGLQTGKAEHSKRLQRLKGGKEKSDAASSKTAGKDSSSMQSQDTRHDWATKSRMRDILSPLASSTSYESVSSAGASGRRTPSYQQPIYTTFLSSTPMSSRASAGQELQSKMGYKVLSRIEGGKAMECIEGGRGEGDILTSEKWEVGCHHEGVDKREGEDDNEVLGAGSVSARQESRADLASSEDYCKFSTGKNTSCITESRQDAESVMSKCPEDVEEYEDDTPKVSHDPIYLRDVQMNYKRYRNPDTGFVLTGLGAAEFSPRGMSGMISARSTQSEPVKKPKRRSSRSRNNFPSEISPFPTTVSECGSSTTRTICSSSFVSSTPRKALSHRDPIRLDKDMSNKNHPEPMELTRAQLETPEIPRLGLTSDLNDTNRSLFTCERNEPAEDYTTAEQLVCRHPDTRASEGHVSSRAGERDYANKDGRAEEKCFQDGNDKEVVAVTLEESMAKDSGNSEMKNDPQDHIEPKNVERSDLQGAKTYSMKEEPNFSKKVEADVQSITSKSSRRSSKPDNETSATSLARAGNETGLTIEIERGEDEGRNTELDRGHETAGSRTGSSHREKKKVIERGDDLSETFYEEARLSQSARKRGHSQYRTTTKSERGLEREYFTPQTNQTEQYIIPHDAEMEDSLVDASELNSRPMSAASSDTSQISESKRKKKSLRRFSKSSNSSTIQKEPVARPASAASKDGRGDDSHSVTSGVTASKNKQALDGDGELHRPDSAASKVSNKTIGSNSSRGSVNGKDKPGKNQSYRMANVESIGRGLDDNSHVVATEMSLKSAAEKEEPLYKEEELACSADAKTDMKSENEKSPENLDKICYGEDQNNPDRKAMDASTAKSNSKHGEVSAHEQSFQEENPQAMGEVLPTDEIKNDTMPMQKVSEIISKSGQNKEDNSEKDGGKDVYPVPDMERKRHESPSSISGDVAAPVEERPFENGNTSMNEKNQRSEDEQNFEELPATTAEQSQNQEDGPSVIIAPQEKAFIDSSDTTEIVKAPVSACVSLEADNTVIDFRPSSASTAKSVTVDHESGPQHGSVREKQRVKSIQPSRIVEVTESEGTPTPGRDTHRAIYGKNDIIQTEYVIPSASMKSKHGSDAGQVLDLAQITSEAKIPEEMEVIHPGIKKRVSKSSINSKNSFFEDHMEKNEEQVVGGKVIELKSRNDLSHQNENIAHKERTPSSSSIQSIHQNINQRPPSSSSIQSIHQNINQRPPSASSQTSAIKLKDVERPQSASSLKSAEKMKEVERPPSASSQKSVEKVKETDRPPSASSQKSVEKVKEIDRPASASSQKSVEKVKEIERPPSASSQKSVEKVKEIERPPSASSQKSVEKVKETDRPPSASSQKSVEKVKEIERPPSASSQKSVEKVKETDRPPSASSQKSVEKVKEIERPPSASSQKSVEKVKEIERPPSASSQKSVEKVKEIERPPSASSQKSVERVKEIERPPSVSSQKSVAKVKEIERPPSGSSQKSVEKVKETDRPPSASSQKSIEKVKETDRPPSASSQKSVEKVKEIERPPSASSQKSVEKVNEIERPPSVSGQKSVEKVKEIERPPSASSQKSVEKVKETDRPSSASSQKSIEKVKETDRPPSVSSQKSVEKVKEIERPPSASSQKSVEKVKETDRPPSASNQKSIEKVKETDRPPSASSQKSVEKVKEIERPPSASSQRSLEKVKEIERPPSASSQKSIEKVKEIERPPSASSQKSLEKVKEIERPLSASSQKSVERVKEADRPPSASSQKSVEEVKEIERPPSASSQKSIEKVKETDRPPSASSQKSIEKVKETDRPPSASSQKSLEKVKEIERPLSASSQKSVEKVKETDRPPSASSQKSVEKVKETDRPPSASSQKSVEKMKETDTPPSATGQ</sequence>
<feature type="non-terminal residue" evidence="2">
    <location>
        <position position="1"/>
    </location>
</feature>
<feature type="region of interest" description="Disordered" evidence="1">
    <location>
        <begin position="41"/>
        <end position="113"/>
    </location>
</feature>
<feature type="compositionally biased region" description="Basic and acidic residues" evidence="1">
    <location>
        <begin position="1856"/>
        <end position="1865"/>
    </location>
</feature>
<feature type="compositionally biased region" description="Basic and acidic residues" evidence="1">
    <location>
        <begin position="1892"/>
        <end position="1901"/>
    </location>
</feature>
<feature type="compositionally biased region" description="Basic and acidic residues" evidence="1">
    <location>
        <begin position="1442"/>
        <end position="1451"/>
    </location>
</feature>
<feature type="compositionally biased region" description="Basic and acidic residues" evidence="1">
    <location>
        <begin position="2018"/>
        <end position="2027"/>
    </location>
</feature>
<feature type="compositionally biased region" description="Polar residues" evidence="1">
    <location>
        <begin position="886"/>
        <end position="897"/>
    </location>
</feature>
<proteinExistence type="predicted"/>
<name>A0A433T5E4_ELYCH</name>
<feature type="compositionally biased region" description="Basic and acidic residues" evidence="1">
    <location>
        <begin position="1568"/>
        <end position="1577"/>
    </location>
</feature>
<feature type="region of interest" description="Disordered" evidence="1">
    <location>
        <begin position="197"/>
        <end position="271"/>
    </location>
</feature>
<feature type="region of interest" description="Disordered" evidence="1">
    <location>
        <begin position="454"/>
        <end position="535"/>
    </location>
</feature>
<feature type="compositionally biased region" description="Polar residues" evidence="1">
    <location>
        <begin position="215"/>
        <end position="231"/>
    </location>
</feature>
<feature type="compositionally biased region" description="Basic and acidic residues" evidence="1">
    <location>
        <begin position="1604"/>
        <end position="1613"/>
    </location>
</feature>
<dbReference type="Proteomes" id="UP000271974">
    <property type="component" value="Unassembled WGS sequence"/>
</dbReference>
<feature type="compositionally biased region" description="Basic and acidic residues" evidence="1">
    <location>
        <begin position="989"/>
        <end position="1021"/>
    </location>
</feature>
<feature type="compositionally biased region" description="Polar residues" evidence="1">
    <location>
        <begin position="914"/>
        <end position="929"/>
    </location>
</feature>
<feature type="compositionally biased region" description="Basic and acidic residues" evidence="1">
    <location>
        <begin position="1478"/>
        <end position="1487"/>
    </location>
</feature>
<feature type="compositionally biased region" description="Basic and acidic residues" evidence="1">
    <location>
        <begin position="1550"/>
        <end position="1559"/>
    </location>
</feature>
<feature type="compositionally biased region" description="Basic and acidic residues" evidence="1">
    <location>
        <begin position="2000"/>
        <end position="2009"/>
    </location>
</feature>
<feature type="compositionally biased region" description="Basic and acidic residues" evidence="1">
    <location>
        <begin position="1730"/>
        <end position="1739"/>
    </location>
</feature>
<feature type="compositionally biased region" description="Polar residues" evidence="1">
    <location>
        <begin position="1398"/>
        <end position="1407"/>
    </location>
</feature>
<feature type="compositionally biased region" description="Basic and acidic residues" evidence="1">
    <location>
        <begin position="1424"/>
        <end position="1433"/>
    </location>
</feature>
<feature type="compositionally biased region" description="Low complexity" evidence="1">
    <location>
        <begin position="1366"/>
        <end position="1397"/>
    </location>
</feature>
<feature type="compositionally biased region" description="Basic and acidic residues" evidence="1">
    <location>
        <begin position="1496"/>
        <end position="1505"/>
    </location>
</feature>
<feature type="compositionally biased region" description="Basic and acidic residues" evidence="1">
    <location>
        <begin position="232"/>
        <end position="245"/>
    </location>
</feature>
<feature type="compositionally biased region" description="Polar residues" evidence="1">
    <location>
        <begin position="825"/>
        <end position="841"/>
    </location>
</feature>
<feature type="compositionally biased region" description="Basic and acidic residues" evidence="1">
    <location>
        <begin position="1712"/>
        <end position="1721"/>
    </location>
</feature>
<feature type="compositionally biased region" description="Basic and acidic residues" evidence="1">
    <location>
        <begin position="1820"/>
        <end position="1829"/>
    </location>
</feature>
<feature type="region of interest" description="Disordered" evidence="1">
    <location>
        <begin position="1204"/>
        <end position="1234"/>
    </location>
</feature>
<feature type="compositionally biased region" description="Basic residues" evidence="1">
    <location>
        <begin position="845"/>
        <end position="855"/>
    </location>
</feature>
<feature type="compositionally biased region" description="Low complexity" evidence="1">
    <location>
        <begin position="251"/>
        <end position="265"/>
    </location>
</feature>
<evidence type="ECO:0000256" key="1">
    <source>
        <dbReference type="SAM" id="MobiDB-lite"/>
    </source>
</evidence>
<feature type="compositionally biased region" description="Basic and acidic residues" evidence="1">
    <location>
        <begin position="602"/>
        <end position="627"/>
    </location>
</feature>
<evidence type="ECO:0000313" key="2">
    <source>
        <dbReference type="EMBL" id="RUS76793.1"/>
    </source>
</evidence>
<feature type="compositionally biased region" description="Polar residues" evidence="1">
    <location>
        <begin position="1149"/>
        <end position="1158"/>
    </location>
</feature>
<feature type="compositionally biased region" description="Basic and acidic residues" evidence="1">
    <location>
        <begin position="1532"/>
        <end position="1541"/>
    </location>
</feature>
<gene>
    <name evidence="2" type="ORF">EGW08_015439</name>
</gene>
<feature type="compositionally biased region" description="Basic and acidic residues" evidence="1">
    <location>
        <begin position="1514"/>
        <end position="1523"/>
    </location>
</feature>
<feature type="region of interest" description="Disordered" evidence="1">
    <location>
        <begin position="1"/>
        <end position="20"/>
    </location>
</feature>
<feature type="compositionally biased region" description="Basic and acidic residues" evidence="1">
    <location>
        <begin position="1964"/>
        <end position="1973"/>
    </location>
</feature>
<reference evidence="2 3" key="1">
    <citation type="submission" date="2019-01" db="EMBL/GenBank/DDBJ databases">
        <title>A draft genome assembly of the solar-powered sea slug Elysia chlorotica.</title>
        <authorList>
            <person name="Cai H."/>
            <person name="Li Q."/>
            <person name="Fang X."/>
            <person name="Li J."/>
            <person name="Curtis N.E."/>
            <person name="Altenburger A."/>
            <person name="Shibata T."/>
            <person name="Feng M."/>
            <person name="Maeda T."/>
            <person name="Schwartz J.A."/>
            <person name="Shigenobu S."/>
            <person name="Lundholm N."/>
            <person name="Nishiyama T."/>
            <person name="Yang H."/>
            <person name="Hasebe M."/>
            <person name="Li S."/>
            <person name="Pierce S.K."/>
            <person name="Wang J."/>
        </authorList>
    </citation>
    <scope>NUCLEOTIDE SEQUENCE [LARGE SCALE GENOMIC DNA]</scope>
    <source>
        <strain evidence="2">EC2010</strain>
        <tissue evidence="2">Whole organism of an adult</tissue>
    </source>
</reference>
<comment type="caution">
    <text evidence="2">The sequence shown here is derived from an EMBL/GenBank/DDBJ whole genome shotgun (WGS) entry which is preliminary data.</text>
</comment>
<feature type="compositionally biased region" description="Polar residues" evidence="1">
    <location>
        <begin position="479"/>
        <end position="513"/>
    </location>
</feature>
<feature type="region of interest" description="Disordered" evidence="1">
    <location>
        <begin position="1349"/>
        <end position="2052"/>
    </location>
</feature>
<feature type="compositionally biased region" description="Basic and acidic residues" evidence="1">
    <location>
        <begin position="1910"/>
        <end position="1919"/>
    </location>
</feature>
<feature type="compositionally biased region" description="Basic and acidic residues" evidence="1">
    <location>
        <begin position="670"/>
        <end position="683"/>
    </location>
</feature>
<dbReference type="EMBL" id="RQTK01000635">
    <property type="protein sequence ID" value="RUS76793.1"/>
    <property type="molecule type" value="Genomic_DNA"/>
</dbReference>
<feature type="compositionally biased region" description="Basic and acidic residues" evidence="1">
    <location>
        <begin position="41"/>
        <end position="52"/>
    </location>
</feature>